<gene>
    <name evidence="1" type="ORF">RRG08_001524</name>
</gene>
<comment type="caution">
    <text evidence="1">The sequence shown here is derived from an EMBL/GenBank/DDBJ whole genome shotgun (WGS) entry which is preliminary data.</text>
</comment>
<accession>A0AAE1AFK9</accession>
<dbReference type="EMBL" id="JAWDGP010002005">
    <property type="protein sequence ID" value="KAK3786161.1"/>
    <property type="molecule type" value="Genomic_DNA"/>
</dbReference>
<proteinExistence type="predicted"/>
<evidence type="ECO:0000313" key="1">
    <source>
        <dbReference type="EMBL" id="KAK3786161.1"/>
    </source>
</evidence>
<keyword evidence="2" id="KW-1185">Reference proteome</keyword>
<evidence type="ECO:0000313" key="2">
    <source>
        <dbReference type="Proteomes" id="UP001283361"/>
    </source>
</evidence>
<organism evidence="1 2">
    <name type="scientific">Elysia crispata</name>
    <name type="common">lettuce slug</name>
    <dbReference type="NCBI Taxonomy" id="231223"/>
    <lineage>
        <taxon>Eukaryota</taxon>
        <taxon>Metazoa</taxon>
        <taxon>Spiralia</taxon>
        <taxon>Lophotrochozoa</taxon>
        <taxon>Mollusca</taxon>
        <taxon>Gastropoda</taxon>
        <taxon>Heterobranchia</taxon>
        <taxon>Euthyneura</taxon>
        <taxon>Panpulmonata</taxon>
        <taxon>Sacoglossa</taxon>
        <taxon>Placobranchoidea</taxon>
        <taxon>Plakobranchidae</taxon>
        <taxon>Elysia</taxon>
    </lineage>
</organism>
<name>A0AAE1AFK9_9GAST</name>
<dbReference type="AlphaFoldDB" id="A0AAE1AFK9"/>
<dbReference type="Proteomes" id="UP001283361">
    <property type="component" value="Unassembled WGS sequence"/>
</dbReference>
<reference evidence="1" key="1">
    <citation type="journal article" date="2023" name="G3 (Bethesda)">
        <title>A reference genome for the long-term kleptoplast-retaining sea slug Elysia crispata morphotype clarki.</title>
        <authorList>
            <person name="Eastman K.E."/>
            <person name="Pendleton A.L."/>
            <person name="Shaikh M.A."/>
            <person name="Suttiyut T."/>
            <person name="Ogas R."/>
            <person name="Tomko P."/>
            <person name="Gavelis G."/>
            <person name="Widhalm J.R."/>
            <person name="Wisecaver J.H."/>
        </authorList>
    </citation>
    <scope>NUCLEOTIDE SEQUENCE</scope>
    <source>
        <strain evidence="1">ECLA1</strain>
    </source>
</reference>
<sequence length="68" mass="7765">MKGSLKACVSDSQLNELNLNRSHGSGNAIYRTCQDLYQRFYQAGQEMHKTRQERLLASLGIHALDFFC</sequence>
<protein>
    <submittedName>
        <fullName evidence="1">Uncharacterized protein</fullName>
    </submittedName>
</protein>